<dbReference type="Gramene" id="GBG84512">
    <property type="protein sequence ID" value="GBG84512"/>
    <property type="gene ID" value="CBR_g38794"/>
</dbReference>
<reference evidence="2 3" key="1">
    <citation type="journal article" date="2018" name="Cell">
        <title>The Chara Genome: Secondary Complexity and Implications for Plant Terrestrialization.</title>
        <authorList>
            <person name="Nishiyama T."/>
            <person name="Sakayama H."/>
            <person name="Vries J.D."/>
            <person name="Buschmann H."/>
            <person name="Saint-Marcoux D."/>
            <person name="Ullrich K.K."/>
            <person name="Haas F.B."/>
            <person name="Vanderstraeten L."/>
            <person name="Becker D."/>
            <person name="Lang D."/>
            <person name="Vosolsobe S."/>
            <person name="Rombauts S."/>
            <person name="Wilhelmsson P.K.I."/>
            <person name="Janitza P."/>
            <person name="Kern R."/>
            <person name="Heyl A."/>
            <person name="Rumpler F."/>
            <person name="Villalobos L.I.A.C."/>
            <person name="Clay J.M."/>
            <person name="Skokan R."/>
            <person name="Toyoda A."/>
            <person name="Suzuki Y."/>
            <person name="Kagoshima H."/>
            <person name="Schijlen E."/>
            <person name="Tajeshwar N."/>
            <person name="Catarino B."/>
            <person name="Hetherington A.J."/>
            <person name="Saltykova A."/>
            <person name="Bonnot C."/>
            <person name="Breuninger H."/>
            <person name="Symeonidi A."/>
            <person name="Radhakrishnan G.V."/>
            <person name="Van Nieuwerburgh F."/>
            <person name="Deforce D."/>
            <person name="Chang C."/>
            <person name="Karol K.G."/>
            <person name="Hedrich R."/>
            <person name="Ulvskov P."/>
            <person name="Glockner G."/>
            <person name="Delwiche C.F."/>
            <person name="Petrasek J."/>
            <person name="Van de Peer Y."/>
            <person name="Friml J."/>
            <person name="Beilby M."/>
            <person name="Dolan L."/>
            <person name="Kohara Y."/>
            <person name="Sugano S."/>
            <person name="Fujiyama A."/>
            <person name="Delaux P.-M."/>
            <person name="Quint M."/>
            <person name="TheiBen G."/>
            <person name="Hagemann M."/>
            <person name="Harholt J."/>
            <person name="Dunand C."/>
            <person name="Zachgo S."/>
            <person name="Langdale J."/>
            <person name="Maumus F."/>
            <person name="Straeten D.V.D."/>
            <person name="Gould S.B."/>
            <person name="Rensing S.A."/>
        </authorList>
    </citation>
    <scope>NUCLEOTIDE SEQUENCE [LARGE SCALE GENOMIC DNA]</scope>
    <source>
        <strain evidence="2 3">S276</strain>
    </source>
</reference>
<dbReference type="AlphaFoldDB" id="A0A388LQP2"/>
<organism evidence="2 3">
    <name type="scientific">Chara braunii</name>
    <name type="common">Braun's stonewort</name>
    <dbReference type="NCBI Taxonomy" id="69332"/>
    <lineage>
        <taxon>Eukaryota</taxon>
        <taxon>Viridiplantae</taxon>
        <taxon>Streptophyta</taxon>
        <taxon>Charophyceae</taxon>
        <taxon>Charales</taxon>
        <taxon>Characeae</taxon>
        <taxon>Chara</taxon>
    </lineage>
</organism>
<evidence type="ECO:0000313" key="2">
    <source>
        <dbReference type="EMBL" id="GBG84512.1"/>
    </source>
</evidence>
<protein>
    <submittedName>
        <fullName evidence="2">Uncharacterized protein</fullName>
    </submittedName>
</protein>
<accession>A0A388LQP2</accession>
<evidence type="ECO:0000313" key="3">
    <source>
        <dbReference type="Proteomes" id="UP000265515"/>
    </source>
</evidence>
<dbReference type="Proteomes" id="UP000265515">
    <property type="component" value="Unassembled WGS sequence"/>
</dbReference>
<keyword evidence="3" id="KW-1185">Reference proteome</keyword>
<dbReference type="EMBL" id="BFEA01000479">
    <property type="protein sequence ID" value="GBG84512.1"/>
    <property type="molecule type" value="Genomic_DNA"/>
</dbReference>
<evidence type="ECO:0000256" key="1">
    <source>
        <dbReference type="SAM" id="MobiDB-lite"/>
    </source>
</evidence>
<gene>
    <name evidence="2" type="ORF">CBR_g38794</name>
</gene>
<feature type="region of interest" description="Disordered" evidence="1">
    <location>
        <begin position="1"/>
        <end position="101"/>
    </location>
</feature>
<proteinExistence type="predicted"/>
<name>A0A388LQP2_CHABU</name>
<comment type="caution">
    <text evidence="2">The sequence shown here is derived from an EMBL/GenBank/DDBJ whole genome shotgun (WGS) entry which is preliminary data.</text>
</comment>
<sequence>MDKGGPPVGVQSDRGVEREGVTESQGDIGGRLHGDDGDENAGLDSSDMVDRLPCVIERSWRREGGCNRERGDTGGRLHGDDGDENAGLDSSDFGNIGEAPDKDTIDRVIVGVCTTDVEGGLQGVHDTSQMGDVVMEEEAGLRTDRERSDSGAIRSFVMKVGVHAREEARSAPPQDVEGDMSLVLIVRPPSTFYADDDHTG</sequence>
<feature type="compositionally biased region" description="Basic and acidic residues" evidence="1">
    <location>
        <begin position="58"/>
        <end position="80"/>
    </location>
</feature>